<dbReference type="Gene3D" id="1.10.510.10">
    <property type="entry name" value="Transferase(Phosphotransferase) domain 1"/>
    <property type="match status" value="1"/>
</dbReference>
<evidence type="ECO:0000313" key="3">
    <source>
        <dbReference type="EMBL" id="KQC85016.1"/>
    </source>
</evidence>
<dbReference type="EMBL" id="LLKB01000005">
    <property type="protein sequence ID" value="KQC85016.1"/>
    <property type="molecule type" value="Genomic_DNA"/>
</dbReference>
<accession>A0AAW3JT89</accession>
<dbReference type="Pfam" id="PF00069">
    <property type="entry name" value="Pkinase"/>
    <property type="match status" value="1"/>
</dbReference>
<keyword evidence="4" id="KW-1185">Reference proteome</keyword>
<evidence type="ECO:0000259" key="2">
    <source>
        <dbReference type="PROSITE" id="PS50011"/>
    </source>
</evidence>
<gene>
    <name evidence="3" type="ORF">APZ18_09900</name>
</gene>
<dbReference type="RefSeq" id="WP_055944422.1">
    <property type="nucleotide sequence ID" value="NZ_JAQDDZ010000014.1"/>
</dbReference>
<dbReference type="Proteomes" id="UP000050833">
    <property type="component" value="Unassembled WGS sequence"/>
</dbReference>
<dbReference type="CDD" id="cd14014">
    <property type="entry name" value="STKc_PknB_like"/>
    <property type="match status" value="1"/>
</dbReference>
<proteinExistence type="predicted"/>
<comment type="caution">
    <text evidence="3">The sequence shown here is derived from an EMBL/GenBank/DDBJ whole genome shotgun (WGS) entry which is preliminary data.</text>
</comment>
<keyword evidence="1" id="KW-0547">Nucleotide-binding</keyword>
<feature type="binding site" evidence="1">
    <location>
        <position position="195"/>
    </location>
    <ligand>
        <name>ATP</name>
        <dbReference type="ChEBI" id="CHEBI:30616"/>
    </ligand>
</feature>
<dbReference type="Gene3D" id="3.30.200.20">
    <property type="entry name" value="Phosphorylase Kinase, domain 1"/>
    <property type="match status" value="1"/>
</dbReference>
<name>A0AAW3JT89_9FIRM</name>
<dbReference type="InterPro" id="IPR011009">
    <property type="entry name" value="Kinase-like_dom_sf"/>
</dbReference>
<dbReference type="InterPro" id="IPR000719">
    <property type="entry name" value="Prot_kinase_dom"/>
</dbReference>
<dbReference type="GO" id="GO:0005737">
    <property type="term" value="C:cytoplasm"/>
    <property type="evidence" value="ECO:0007669"/>
    <property type="project" value="TreeGrafter"/>
</dbReference>
<dbReference type="PROSITE" id="PS50011">
    <property type="entry name" value="PROTEIN_KINASE_DOM"/>
    <property type="match status" value="1"/>
</dbReference>
<dbReference type="PROSITE" id="PS00107">
    <property type="entry name" value="PROTEIN_KINASE_ATP"/>
    <property type="match status" value="1"/>
</dbReference>
<dbReference type="InterPro" id="IPR017441">
    <property type="entry name" value="Protein_kinase_ATP_BS"/>
</dbReference>
<dbReference type="SUPFAM" id="SSF56112">
    <property type="entry name" value="Protein kinase-like (PK-like)"/>
    <property type="match status" value="1"/>
</dbReference>
<reference evidence="3 4" key="1">
    <citation type="submission" date="2015-10" db="EMBL/GenBank/DDBJ databases">
        <title>Butyribacter intestini gen. nov., sp. nov., a butyric acid-producing bacterium of the family Lachnospiraceae isolated from the human faeces.</title>
        <authorList>
            <person name="Zou Y."/>
            <person name="Xue W."/>
            <person name="Luo G."/>
            <person name="Lv M."/>
        </authorList>
    </citation>
    <scope>NUCLEOTIDE SEQUENCE [LARGE SCALE GENOMIC DNA]</scope>
    <source>
        <strain evidence="3 4">TF01-11</strain>
    </source>
</reference>
<dbReference type="PANTHER" id="PTHR24361">
    <property type="entry name" value="MITOGEN-ACTIVATED KINASE KINASE KINASE"/>
    <property type="match status" value="1"/>
</dbReference>
<dbReference type="GO" id="GO:0005524">
    <property type="term" value="F:ATP binding"/>
    <property type="evidence" value="ECO:0007669"/>
    <property type="project" value="UniProtKB-UniRule"/>
</dbReference>
<organism evidence="3 4">
    <name type="scientific">Butyribacter intestini</name>
    <dbReference type="NCBI Taxonomy" id="1703332"/>
    <lineage>
        <taxon>Bacteria</taxon>
        <taxon>Bacillati</taxon>
        <taxon>Bacillota</taxon>
        <taxon>Clostridia</taxon>
        <taxon>Lachnospirales</taxon>
        <taxon>Lachnospiraceae</taxon>
        <taxon>Butyribacter</taxon>
    </lineage>
</organism>
<evidence type="ECO:0000313" key="4">
    <source>
        <dbReference type="Proteomes" id="UP000050833"/>
    </source>
</evidence>
<dbReference type="GO" id="GO:0004674">
    <property type="term" value="F:protein serine/threonine kinase activity"/>
    <property type="evidence" value="ECO:0007669"/>
    <property type="project" value="TreeGrafter"/>
</dbReference>
<keyword evidence="1" id="KW-0067">ATP-binding</keyword>
<feature type="domain" description="Protein kinase" evidence="2">
    <location>
        <begin position="166"/>
        <end position="447"/>
    </location>
</feature>
<dbReference type="InterPro" id="IPR053235">
    <property type="entry name" value="Ser_Thr_kinase"/>
</dbReference>
<evidence type="ECO:0000256" key="1">
    <source>
        <dbReference type="PROSITE-ProRule" id="PRU10141"/>
    </source>
</evidence>
<sequence>MEKTKICMGCFEELPDDATVCSICGFDNKTIKREVQKWCQGAVIEKRWLLGCRFSQSDTYTIWRAWDSVLEIKCFLLVLNDDSDMALWDIAVLSKENDIDFKILSAGIVLDRKVLCISADRTDIKEDELCIKENVWGEKDIISHIDNGNTDKNDILPADTLLNDRYQILGIVGIGGFGITYLAKDINLLRNVAVKEYFPKQWVQREQNYVSIRHSGMVEPFKYGLKSFVSEIKMTAKFIHTENIVTVTDAFFENDTAYMVMEYIQGESIGRELRKRKNKLYDTQEIKEIFVPVLKALSNMHERKMIHCDISPANIIRKKNGEIVLIDMGAAKYIYDKKMTFTASFLKPDYAAPEQYQTAKSGKAGNEGTWTDIYAVGATMYHCLTLEKAPDVIKRLESGTDKIKVEHRFKLRDRKKWIKLACDCMELDRTKRIQESYTVLERIDELS</sequence>
<protein>
    <recommendedName>
        <fullName evidence="2">Protein kinase domain-containing protein</fullName>
    </recommendedName>
</protein>
<dbReference type="AlphaFoldDB" id="A0AAW3JT89"/>